<gene>
    <name evidence="2" type="ORF">HZA61_15680</name>
</gene>
<feature type="domain" description="Metallo-beta-lactamase" evidence="1">
    <location>
        <begin position="20"/>
        <end position="209"/>
    </location>
</feature>
<name>A0A933SGL0_UNCEI</name>
<dbReference type="InterPro" id="IPR050855">
    <property type="entry name" value="NDM-1-like"/>
</dbReference>
<dbReference type="SUPFAM" id="SSF56281">
    <property type="entry name" value="Metallo-hydrolase/oxidoreductase"/>
    <property type="match status" value="1"/>
</dbReference>
<dbReference type="PANTHER" id="PTHR42951:SF4">
    <property type="entry name" value="ACYL-COENZYME A THIOESTERASE MBLAC2"/>
    <property type="match status" value="1"/>
</dbReference>
<dbReference type="Proteomes" id="UP000696931">
    <property type="component" value="Unassembled WGS sequence"/>
</dbReference>
<evidence type="ECO:0000259" key="1">
    <source>
        <dbReference type="SMART" id="SM00849"/>
    </source>
</evidence>
<dbReference type="InterPro" id="IPR036866">
    <property type="entry name" value="RibonucZ/Hydroxyglut_hydro"/>
</dbReference>
<reference evidence="2" key="1">
    <citation type="submission" date="2020-07" db="EMBL/GenBank/DDBJ databases">
        <title>Huge and variable diversity of episymbiotic CPR bacteria and DPANN archaea in groundwater ecosystems.</title>
        <authorList>
            <person name="He C.Y."/>
            <person name="Keren R."/>
            <person name="Whittaker M."/>
            <person name="Farag I.F."/>
            <person name="Doudna J."/>
            <person name="Cate J.H.D."/>
            <person name="Banfield J.F."/>
        </authorList>
    </citation>
    <scope>NUCLEOTIDE SEQUENCE</scope>
    <source>
        <strain evidence="2">NC_groundwater_1813_Pr3_B-0.1um_71_17</strain>
    </source>
</reference>
<organism evidence="2 3">
    <name type="scientific">Eiseniibacteriota bacterium</name>
    <dbReference type="NCBI Taxonomy" id="2212470"/>
    <lineage>
        <taxon>Bacteria</taxon>
        <taxon>Candidatus Eiseniibacteriota</taxon>
    </lineage>
</organism>
<dbReference type="InterPro" id="IPR001279">
    <property type="entry name" value="Metallo-B-lactamas"/>
</dbReference>
<dbReference type="SMART" id="SM00849">
    <property type="entry name" value="Lactamase_B"/>
    <property type="match status" value="1"/>
</dbReference>
<dbReference type="Gene3D" id="3.60.15.10">
    <property type="entry name" value="Ribonuclease Z/Hydroxyacylglutathione hydrolase-like"/>
    <property type="match status" value="1"/>
</dbReference>
<evidence type="ECO:0000313" key="3">
    <source>
        <dbReference type="Proteomes" id="UP000696931"/>
    </source>
</evidence>
<dbReference type="AlphaFoldDB" id="A0A933SGL0"/>
<dbReference type="PANTHER" id="PTHR42951">
    <property type="entry name" value="METALLO-BETA-LACTAMASE DOMAIN-CONTAINING"/>
    <property type="match status" value="1"/>
</dbReference>
<comment type="caution">
    <text evidence="2">The sequence shown here is derived from an EMBL/GenBank/DDBJ whole genome shotgun (WGS) entry which is preliminary data.</text>
</comment>
<dbReference type="Pfam" id="PF00753">
    <property type="entry name" value="Lactamase_B"/>
    <property type="match status" value="1"/>
</dbReference>
<evidence type="ECO:0000313" key="2">
    <source>
        <dbReference type="EMBL" id="MBI5170930.1"/>
    </source>
</evidence>
<dbReference type="EMBL" id="JACRIW010000113">
    <property type="protein sequence ID" value="MBI5170930.1"/>
    <property type="molecule type" value="Genomic_DNA"/>
</dbReference>
<protein>
    <submittedName>
        <fullName evidence="2">MBL fold metallo-hydrolase</fullName>
    </submittedName>
</protein>
<accession>A0A933SGL0</accession>
<sequence>MSAWTDLGDGVFVRQSRCCQMNSTVVIHDGNAIVFDPGVLPSELSDLAAFVERRAPRFENTTLVFTHPHWDHVLGKPWFPLAATVAHVGFGDEVDRDAAEIEASTKKWVESEGEAWPRPFEAFTPALTLRGTIGVRIGGREMLVYDVPGHSPSQIACYFPDIGLFVAGDTLSDIEIPWLDGPPWVYRRSLQALHWVFEQEQVKHLVPGHGSVAHGRTDSYKRLLRDIDYLLHLEGEVGNAFTLGASLEETQDRLAKMSYVGKDAAYSMNDVHRANVKFAFDGLREQAEMRQDGRTKET</sequence>
<proteinExistence type="predicted"/>